<dbReference type="Proteomes" id="UP001367508">
    <property type="component" value="Unassembled WGS sequence"/>
</dbReference>
<organism evidence="2 3">
    <name type="scientific">Canavalia gladiata</name>
    <name type="common">Sword bean</name>
    <name type="synonym">Dolichos gladiatus</name>
    <dbReference type="NCBI Taxonomy" id="3824"/>
    <lineage>
        <taxon>Eukaryota</taxon>
        <taxon>Viridiplantae</taxon>
        <taxon>Streptophyta</taxon>
        <taxon>Embryophyta</taxon>
        <taxon>Tracheophyta</taxon>
        <taxon>Spermatophyta</taxon>
        <taxon>Magnoliopsida</taxon>
        <taxon>eudicotyledons</taxon>
        <taxon>Gunneridae</taxon>
        <taxon>Pentapetalae</taxon>
        <taxon>rosids</taxon>
        <taxon>fabids</taxon>
        <taxon>Fabales</taxon>
        <taxon>Fabaceae</taxon>
        <taxon>Papilionoideae</taxon>
        <taxon>50 kb inversion clade</taxon>
        <taxon>NPAAA clade</taxon>
        <taxon>indigoferoid/millettioid clade</taxon>
        <taxon>Phaseoleae</taxon>
        <taxon>Canavalia</taxon>
    </lineage>
</organism>
<accession>A0AAN9M2H4</accession>
<feature type="region of interest" description="Disordered" evidence="1">
    <location>
        <begin position="1"/>
        <end position="38"/>
    </location>
</feature>
<evidence type="ECO:0000313" key="2">
    <source>
        <dbReference type="EMBL" id="KAK7344949.1"/>
    </source>
</evidence>
<evidence type="ECO:0000313" key="3">
    <source>
        <dbReference type="Proteomes" id="UP001367508"/>
    </source>
</evidence>
<proteinExistence type="predicted"/>
<keyword evidence="3" id="KW-1185">Reference proteome</keyword>
<name>A0AAN9M2H4_CANGL</name>
<reference evidence="2 3" key="1">
    <citation type="submission" date="2024-01" db="EMBL/GenBank/DDBJ databases">
        <title>The genomes of 5 underutilized Papilionoideae crops provide insights into root nodulation and disease resistanc.</title>
        <authorList>
            <person name="Jiang F."/>
        </authorList>
    </citation>
    <scope>NUCLEOTIDE SEQUENCE [LARGE SCALE GENOMIC DNA]</scope>
    <source>
        <strain evidence="2">LVBAO_FW01</strain>
        <tissue evidence="2">Leaves</tissue>
    </source>
</reference>
<gene>
    <name evidence="2" type="ORF">VNO77_15237</name>
</gene>
<evidence type="ECO:0000256" key="1">
    <source>
        <dbReference type="SAM" id="MobiDB-lite"/>
    </source>
</evidence>
<comment type="caution">
    <text evidence="2">The sequence shown here is derived from an EMBL/GenBank/DDBJ whole genome shotgun (WGS) entry which is preliminary data.</text>
</comment>
<sequence>MLAAKESHVNSYENYGSHREGHANGHVSSGPRRQRGNVMHKSCNPSLKIRYVFMFPTPSLSDEGTMAVTWGCIYGDRAMHTILRVYWPHALKVLGEASNNQNNVSHITEDKHAAGNTLGRGRDDGRGVQIEACQEESWIDGKPPNGLGEGADIREHANRGWGRSRGKERLNEGTIDGDPILSSPSSGSRLGQGRSVRDRSTLRNVDIRRVPIFNCFQQMTCQLVNVGPPYHKGSCGIKAAKLSAQGPCPGPF</sequence>
<protein>
    <submittedName>
        <fullName evidence="2">Uncharacterized protein</fullName>
    </submittedName>
</protein>
<feature type="region of interest" description="Disordered" evidence="1">
    <location>
        <begin position="134"/>
        <end position="197"/>
    </location>
</feature>
<dbReference type="AlphaFoldDB" id="A0AAN9M2H4"/>
<dbReference type="EMBL" id="JAYMYQ010000003">
    <property type="protein sequence ID" value="KAK7344949.1"/>
    <property type="molecule type" value="Genomic_DNA"/>
</dbReference>